<dbReference type="KEGG" id="axl:AXY_12320"/>
<feature type="transmembrane region" description="Helical" evidence="1">
    <location>
        <begin position="47"/>
        <end position="65"/>
    </location>
</feature>
<dbReference type="EMBL" id="AP012050">
    <property type="protein sequence ID" value="BAM47364.1"/>
    <property type="molecule type" value="Genomic_DNA"/>
</dbReference>
<dbReference type="RefSeq" id="WP_015009969.1">
    <property type="nucleotide sequence ID" value="NC_018704.1"/>
</dbReference>
<feature type="transmembrane region" description="Helical" evidence="1">
    <location>
        <begin position="126"/>
        <end position="144"/>
    </location>
</feature>
<gene>
    <name evidence="2" type="ordered locus">AXY_12320</name>
</gene>
<dbReference type="HOGENOM" id="CLU_1465325_0_0_9"/>
<proteinExistence type="predicted"/>
<reference evidence="2 3" key="1">
    <citation type="submission" date="2011-01" db="EMBL/GenBank/DDBJ databases">
        <title>Whole genome sequence of Amphibacillus xylinus NBRC 15112.</title>
        <authorList>
            <person name="Nakazawa H."/>
            <person name="Katano Y."/>
            <person name="Nakamura S."/>
            <person name="Sasagawa M."/>
            <person name="Fukada J."/>
            <person name="Arai T."/>
            <person name="Sasakura N."/>
            <person name="Mochizuki D."/>
            <person name="Hosoyama A."/>
            <person name="Harada K."/>
            <person name="Horikawa H."/>
            <person name="Kato Y."/>
            <person name="Harada T."/>
            <person name="Sasaki K."/>
            <person name="Sekiguchi M."/>
            <person name="Hodoyama M."/>
            <person name="Nishiko R."/>
            <person name="Narita H."/>
            <person name="Hanamaki A."/>
            <person name="Hata C."/>
            <person name="Konno Y."/>
            <person name="Niimura Y."/>
            <person name="Yamazaki S."/>
            <person name="Fujita N."/>
        </authorList>
    </citation>
    <scope>NUCLEOTIDE SEQUENCE [LARGE SCALE GENOMIC DNA]</scope>
    <source>
        <strain evidence="3">ATCC 51415 / DSM 6626 / JCM 7361 / LMG 17667 / NBRC 15112 / Ep01</strain>
    </source>
</reference>
<dbReference type="InterPro" id="IPR014617">
    <property type="entry name" value="YphA_Bacsu"/>
</dbReference>
<dbReference type="AlphaFoldDB" id="K0IY56"/>
<dbReference type="Proteomes" id="UP000006294">
    <property type="component" value="Chromosome"/>
</dbReference>
<keyword evidence="3" id="KW-1185">Reference proteome</keyword>
<accession>K0IY56</accession>
<feature type="transmembrane region" description="Helical" evidence="1">
    <location>
        <begin position="98"/>
        <end position="119"/>
    </location>
</feature>
<feature type="transmembrane region" description="Helical" evidence="1">
    <location>
        <begin position="156"/>
        <end position="176"/>
    </location>
</feature>
<dbReference type="STRING" id="698758.AXY_12320"/>
<keyword evidence="1" id="KW-1133">Transmembrane helix</keyword>
<feature type="transmembrane region" description="Helical" evidence="1">
    <location>
        <begin position="72"/>
        <end position="92"/>
    </location>
</feature>
<organism evidence="2 3">
    <name type="scientific">Amphibacillus xylanus (strain ATCC 51415 / DSM 6626 / JCM 7361 / LMG 17667 / NBRC 15112 / Ep01)</name>
    <dbReference type="NCBI Taxonomy" id="698758"/>
    <lineage>
        <taxon>Bacteria</taxon>
        <taxon>Bacillati</taxon>
        <taxon>Bacillota</taxon>
        <taxon>Bacilli</taxon>
        <taxon>Bacillales</taxon>
        <taxon>Bacillaceae</taxon>
        <taxon>Amphibacillus</taxon>
    </lineage>
</organism>
<keyword evidence="1" id="KW-0812">Transmembrane</keyword>
<evidence type="ECO:0000313" key="2">
    <source>
        <dbReference type="EMBL" id="BAM47364.1"/>
    </source>
</evidence>
<keyword evidence="1" id="KW-0472">Membrane</keyword>
<evidence type="ECO:0000256" key="1">
    <source>
        <dbReference type="SAM" id="Phobius"/>
    </source>
</evidence>
<name>K0IY56_AMPXN</name>
<protein>
    <submittedName>
        <fullName evidence="2">Uncharacterized protein</fullName>
    </submittedName>
</protein>
<feature type="transmembrane region" description="Helical" evidence="1">
    <location>
        <begin position="24"/>
        <end position="41"/>
    </location>
</feature>
<dbReference type="Pfam" id="PF24124">
    <property type="entry name" value="YphA"/>
    <property type="match status" value="1"/>
</dbReference>
<sequence>MVYYWISWIAITYLLLVDRKKNDLTYLFLWLVLLNILFIEIEVECLQFKLTLPYLYTLIIFWLLILIKKMAYFNYLLLFCLIMIYNGIKYILITNPIWIFFNETIMISCVIIIILLILVQDPIDRIYLLITSCLTGELLYAYQVKVFDWQVTIGEINFFTSIYLAIIICYLVQWLFSRRILARI</sequence>
<evidence type="ECO:0000313" key="3">
    <source>
        <dbReference type="Proteomes" id="UP000006294"/>
    </source>
</evidence>
<dbReference type="OrthoDB" id="2973804at2"/>